<feature type="chain" id="PRO_5018689004" evidence="8">
    <location>
        <begin position="25"/>
        <end position="358"/>
    </location>
</feature>
<dbReference type="EMBL" id="JXTC01000203">
    <property type="protein sequence ID" value="PON82022.1"/>
    <property type="molecule type" value="Genomic_DNA"/>
</dbReference>
<keyword evidence="2 11" id="KW-0645">Protease</keyword>
<comment type="caution">
    <text evidence="11">The sequence shown here is derived from an EMBL/GenBank/DDBJ whole genome shotgun (WGS) entry which is preliminary data.</text>
</comment>
<keyword evidence="6" id="KW-1015">Disulfide bond</keyword>
<accession>A0A2P5E900</accession>
<protein>
    <submittedName>
        <fullName evidence="11">Cyseine protease</fullName>
    </submittedName>
</protein>
<dbReference type="Proteomes" id="UP000237000">
    <property type="component" value="Unassembled WGS sequence"/>
</dbReference>
<dbReference type="InterPro" id="IPR039417">
    <property type="entry name" value="Peptidase_C1A_papain-like"/>
</dbReference>
<dbReference type="CDD" id="cd02248">
    <property type="entry name" value="Peptidase_C1A"/>
    <property type="match status" value="1"/>
</dbReference>
<comment type="similarity">
    <text evidence="1">Belongs to the peptidase C1 family.</text>
</comment>
<evidence type="ECO:0000256" key="6">
    <source>
        <dbReference type="ARBA" id="ARBA00023157"/>
    </source>
</evidence>
<keyword evidence="5" id="KW-0788">Thiol protease</keyword>
<dbReference type="Pfam" id="PF08246">
    <property type="entry name" value="Inhibitor_I29"/>
    <property type="match status" value="1"/>
</dbReference>
<dbReference type="Pfam" id="PF00112">
    <property type="entry name" value="Peptidase_C1"/>
    <property type="match status" value="1"/>
</dbReference>
<evidence type="ECO:0000259" key="10">
    <source>
        <dbReference type="SMART" id="SM00848"/>
    </source>
</evidence>
<keyword evidence="4" id="KW-0378">Hydrolase</keyword>
<dbReference type="STRING" id="63057.A0A2P5E900"/>
<dbReference type="PRINTS" id="PR00705">
    <property type="entry name" value="PAPAIN"/>
</dbReference>
<feature type="domain" description="Peptidase C1A papain C-terminal" evidence="9">
    <location>
        <begin position="143"/>
        <end position="356"/>
    </location>
</feature>
<proteinExistence type="inferred from homology"/>
<evidence type="ECO:0000259" key="9">
    <source>
        <dbReference type="SMART" id="SM00645"/>
    </source>
</evidence>
<dbReference type="SMART" id="SM00645">
    <property type="entry name" value="Pept_C1"/>
    <property type="match status" value="1"/>
</dbReference>
<dbReference type="InterPro" id="IPR013128">
    <property type="entry name" value="Peptidase_C1A"/>
</dbReference>
<evidence type="ECO:0000256" key="2">
    <source>
        <dbReference type="ARBA" id="ARBA00022670"/>
    </source>
</evidence>
<dbReference type="InterPro" id="IPR000668">
    <property type="entry name" value="Peptidase_C1A_C"/>
</dbReference>
<dbReference type="PANTHER" id="PTHR12411">
    <property type="entry name" value="CYSTEINE PROTEASE FAMILY C1-RELATED"/>
    <property type="match status" value="1"/>
</dbReference>
<sequence length="358" mass="40057">MAIHRRYCFSLCYMLFFFMGLSWASEKSITDYNAKQGMEVPYGRTEKERRAMYECWLVKYGKAYNSLGEKEKRFEIFKDNLRFVDERIKQKRTYKVGLNRFADLTREEFRAILYVGAKMDPKRRRISESGESNRYKFQAGDVLPEAFDWRANGAVTAVKNQEQCGSSWAFSAIAAVEGINKIKTGALITLSEQQLVDCDNPSTLGCIGGLADNAFQYIIDNGGINTEVDYLYEGAVSQCRQKKDADVIVTIDGYESVPSNDEKSLMKAVANQPISVAIDASSTAFQLYAGGVFHDPDCSTSNLDEAVTVVGYGTEDGVDYWILKNSWGTGWGENGFFRMTRGVNMCGVATLASYPVKG</sequence>
<evidence type="ECO:0000256" key="1">
    <source>
        <dbReference type="ARBA" id="ARBA00008455"/>
    </source>
</evidence>
<dbReference type="InterPro" id="IPR013201">
    <property type="entry name" value="Prot_inhib_I29"/>
</dbReference>
<keyword evidence="12" id="KW-1185">Reference proteome</keyword>
<keyword evidence="3 8" id="KW-0732">Signal</keyword>
<dbReference type="FunFam" id="3.90.70.10:FF:000067">
    <property type="entry name" value="Senescence-specific cysteine protease"/>
    <property type="match status" value="1"/>
</dbReference>
<evidence type="ECO:0000313" key="12">
    <source>
        <dbReference type="Proteomes" id="UP000237000"/>
    </source>
</evidence>
<gene>
    <name evidence="11" type="primary">TorCP22</name>
    <name evidence="11" type="ORF">TorRG33x02_221390</name>
</gene>
<evidence type="ECO:0000256" key="5">
    <source>
        <dbReference type="ARBA" id="ARBA00022807"/>
    </source>
</evidence>
<dbReference type="GO" id="GO:0006508">
    <property type="term" value="P:proteolysis"/>
    <property type="evidence" value="ECO:0007669"/>
    <property type="project" value="UniProtKB-KW"/>
</dbReference>
<dbReference type="OrthoDB" id="10253408at2759"/>
<reference evidence="12" key="1">
    <citation type="submission" date="2016-06" db="EMBL/GenBank/DDBJ databases">
        <title>Parallel loss of symbiosis genes in relatives of nitrogen-fixing non-legume Parasponia.</title>
        <authorList>
            <person name="Van Velzen R."/>
            <person name="Holmer R."/>
            <person name="Bu F."/>
            <person name="Rutten L."/>
            <person name="Van Zeijl A."/>
            <person name="Liu W."/>
            <person name="Santuari L."/>
            <person name="Cao Q."/>
            <person name="Sharma T."/>
            <person name="Shen D."/>
            <person name="Roswanjaya Y."/>
            <person name="Wardhani T."/>
            <person name="Kalhor M.S."/>
            <person name="Jansen J."/>
            <person name="Van den Hoogen J."/>
            <person name="Gungor B."/>
            <person name="Hartog M."/>
            <person name="Hontelez J."/>
            <person name="Verver J."/>
            <person name="Yang W.-C."/>
            <person name="Schijlen E."/>
            <person name="Repin R."/>
            <person name="Schilthuizen M."/>
            <person name="Schranz E."/>
            <person name="Heidstra R."/>
            <person name="Miyata K."/>
            <person name="Fedorova E."/>
            <person name="Kohlen W."/>
            <person name="Bisseling T."/>
            <person name="Smit S."/>
            <person name="Geurts R."/>
        </authorList>
    </citation>
    <scope>NUCLEOTIDE SEQUENCE [LARGE SCALE GENOMIC DNA]</scope>
    <source>
        <strain evidence="12">cv. RG33-2</strain>
    </source>
</reference>
<feature type="domain" description="Cathepsin propeptide inhibitor" evidence="10">
    <location>
        <begin position="53"/>
        <end position="109"/>
    </location>
</feature>
<dbReference type="InterPro" id="IPR038765">
    <property type="entry name" value="Papain-like_cys_pep_sf"/>
</dbReference>
<dbReference type="Gene3D" id="3.90.70.10">
    <property type="entry name" value="Cysteine proteinases"/>
    <property type="match status" value="1"/>
</dbReference>
<dbReference type="InterPro" id="IPR025661">
    <property type="entry name" value="Pept_asp_AS"/>
</dbReference>
<evidence type="ECO:0000256" key="3">
    <source>
        <dbReference type="ARBA" id="ARBA00022729"/>
    </source>
</evidence>
<evidence type="ECO:0000256" key="4">
    <source>
        <dbReference type="ARBA" id="ARBA00022801"/>
    </source>
</evidence>
<dbReference type="AlphaFoldDB" id="A0A2P5E900"/>
<dbReference type="SUPFAM" id="SSF54001">
    <property type="entry name" value="Cysteine proteinases"/>
    <property type="match status" value="1"/>
</dbReference>
<dbReference type="PROSITE" id="PS00640">
    <property type="entry name" value="THIOL_PROTEASE_ASN"/>
    <property type="match status" value="1"/>
</dbReference>
<keyword evidence="7" id="KW-0325">Glycoprotein</keyword>
<dbReference type="GO" id="GO:0008234">
    <property type="term" value="F:cysteine-type peptidase activity"/>
    <property type="evidence" value="ECO:0007669"/>
    <property type="project" value="UniProtKB-KW"/>
</dbReference>
<name>A0A2P5E900_TREOI</name>
<evidence type="ECO:0000313" key="11">
    <source>
        <dbReference type="EMBL" id="PON82022.1"/>
    </source>
</evidence>
<feature type="signal peptide" evidence="8">
    <location>
        <begin position="1"/>
        <end position="24"/>
    </location>
</feature>
<dbReference type="SMART" id="SM00848">
    <property type="entry name" value="Inhibitor_I29"/>
    <property type="match status" value="1"/>
</dbReference>
<organism evidence="11 12">
    <name type="scientific">Trema orientale</name>
    <name type="common">Charcoal tree</name>
    <name type="synonym">Celtis orientalis</name>
    <dbReference type="NCBI Taxonomy" id="63057"/>
    <lineage>
        <taxon>Eukaryota</taxon>
        <taxon>Viridiplantae</taxon>
        <taxon>Streptophyta</taxon>
        <taxon>Embryophyta</taxon>
        <taxon>Tracheophyta</taxon>
        <taxon>Spermatophyta</taxon>
        <taxon>Magnoliopsida</taxon>
        <taxon>eudicotyledons</taxon>
        <taxon>Gunneridae</taxon>
        <taxon>Pentapetalae</taxon>
        <taxon>rosids</taxon>
        <taxon>fabids</taxon>
        <taxon>Rosales</taxon>
        <taxon>Cannabaceae</taxon>
        <taxon>Trema</taxon>
    </lineage>
</organism>
<evidence type="ECO:0000256" key="8">
    <source>
        <dbReference type="SAM" id="SignalP"/>
    </source>
</evidence>
<evidence type="ECO:0000256" key="7">
    <source>
        <dbReference type="ARBA" id="ARBA00023180"/>
    </source>
</evidence>
<dbReference type="InParanoid" id="A0A2P5E900"/>